<name>A0A8S3EMU5_9BILA</name>
<reference evidence="1" key="1">
    <citation type="submission" date="2021-02" db="EMBL/GenBank/DDBJ databases">
        <authorList>
            <person name="Nowell W R."/>
        </authorList>
    </citation>
    <scope>NUCLEOTIDE SEQUENCE</scope>
</reference>
<dbReference type="AlphaFoldDB" id="A0A8S3EMU5"/>
<sequence length="192" mass="22496">TNNNSWSEEQRKAAYIWFSGAIGLALIPPSHVESVWTNVMDEYIPETPLAQDFNDYMAENYVCQQSSRYSIELWNVFTNIQQKLPRTNNAAEGYNHCMSTVFPPHPHIYEFIRCLKDEHEYQHHKAEEAQVHKKKRKNIYEKIDAKLLQLIHQFENRRITATELAIESGKTVKIKKGNKCYLCLSLLYFLIG</sequence>
<organism evidence="1 2">
    <name type="scientific">Rotaria magnacalcarata</name>
    <dbReference type="NCBI Taxonomy" id="392030"/>
    <lineage>
        <taxon>Eukaryota</taxon>
        <taxon>Metazoa</taxon>
        <taxon>Spiralia</taxon>
        <taxon>Gnathifera</taxon>
        <taxon>Rotifera</taxon>
        <taxon>Eurotatoria</taxon>
        <taxon>Bdelloidea</taxon>
        <taxon>Philodinida</taxon>
        <taxon>Philodinidae</taxon>
        <taxon>Rotaria</taxon>
    </lineage>
</organism>
<dbReference type="EMBL" id="CAJOBH010229092">
    <property type="protein sequence ID" value="CAF5064185.1"/>
    <property type="molecule type" value="Genomic_DNA"/>
</dbReference>
<gene>
    <name evidence="1" type="ORF">BYL167_LOCUS59694</name>
</gene>
<dbReference type="Proteomes" id="UP000681967">
    <property type="component" value="Unassembled WGS sequence"/>
</dbReference>
<comment type="caution">
    <text evidence="1">The sequence shown here is derived from an EMBL/GenBank/DDBJ whole genome shotgun (WGS) entry which is preliminary data.</text>
</comment>
<accession>A0A8S3EMU5</accession>
<feature type="non-terminal residue" evidence="1">
    <location>
        <position position="1"/>
    </location>
</feature>
<evidence type="ECO:0000313" key="2">
    <source>
        <dbReference type="Proteomes" id="UP000681967"/>
    </source>
</evidence>
<protein>
    <submittedName>
        <fullName evidence="1">Uncharacterized protein</fullName>
    </submittedName>
</protein>
<evidence type="ECO:0000313" key="1">
    <source>
        <dbReference type="EMBL" id="CAF5064185.1"/>
    </source>
</evidence>
<proteinExistence type="predicted"/>